<keyword evidence="7" id="KW-0418">Kinase</keyword>
<evidence type="ECO:0000256" key="4">
    <source>
        <dbReference type="ARBA" id="ARBA00022679"/>
    </source>
</evidence>
<dbReference type="GO" id="GO:0016020">
    <property type="term" value="C:membrane"/>
    <property type="evidence" value="ECO:0007669"/>
    <property type="project" value="InterPro"/>
</dbReference>
<proteinExistence type="predicted"/>
<dbReference type="InterPro" id="IPR012844">
    <property type="entry name" value="DhaM_N"/>
</dbReference>
<name>A0A4U6QLB1_9ACTN</name>
<protein>
    <recommendedName>
        <fullName evidence="3">phosphoenolpyruvate--glycerone phosphotransferase</fullName>
        <ecNumber evidence="3">2.7.1.121</ecNumber>
    </recommendedName>
</protein>
<evidence type="ECO:0000256" key="3">
    <source>
        <dbReference type="ARBA" id="ARBA00012095"/>
    </source>
</evidence>
<comment type="function">
    <text evidence="2">Component of the dihydroxyacetone kinase complex, which is responsible for the phosphoenolpyruvate (PEP)-dependent phosphorylation of dihydroxyacetone. DhaM serves as the phosphoryl donor. Is phosphorylated by phosphoenolpyruvate in an EI- and HPr-dependent reaction, and a phosphorelay system on histidine residues finally leads to phosphoryl transfer to DhaL and dihydroxyacetone.</text>
</comment>
<dbReference type="PANTHER" id="PTHR38594:SF1">
    <property type="entry name" value="PEP-DEPENDENT DIHYDROXYACETONE KINASE, PHOSPHORYL DONOR SUBUNIT DHAM"/>
    <property type="match status" value="1"/>
</dbReference>
<dbReference type="PANTHER" id="PTHR38594">
    <property type="entry name" value="PEP-DEPENDENT DIHYDROXYACETONE KINASE, PHOSPHORYL DONOR SUBUNIT DHAM"/>
    <property type="match status" value="1"/>
</dbReference>
<evidence type="ECO:0000259" key="6">
    <source>
        <dbReference type="PROSITE" id="PS51096"/>
    </source>
</evidence>
<dbReference type="GO" id="GO:0019563">
    <property type="term" value="P:glycerol catabolic process"/>
    <property type="evidence" value="ECO:0007669"/>
    <property type="project" value="InterPro"/>
</dbReference>
<dbReference type="InterPro" id="IPR004701">
    <property type="entry name" value="PTS_EIIA_man-typ"/>
</dbReference>
<accession>A0A4U6QLB1</accession>
<reference evidence="7 8" key="1">
    <citation type="submission" date="2019-05" db="EMBL/GenBank/DDBJ databases">
        <title>Nakamurella sp. N5BH11, whole genome shotgun sequence.</title>
        <authorList>
            <person name="Tuo L."/>
        </authorList>
    </citation>
    <scope>NUCLEOTIDE SEQUENCE [LARGE SCALE GENOMIC DNA]</scope>
    <source>
        <strain evidence="7 8">N5BH11</strain>
    </source>
</reference>
<dbReference type="Proteomes" id="UP000306985">
    <property type="component" value="Unassembled WGS sequence"/>
</dbReference>
<dbReference type="OrthoDB" id="9765468at2"/>
<evidence type="ECO:0000256" key="2">
    <source>
        <dbReference type="ARBA" id="ARBA00002788"/>
    </source>
</evidence>
<dbReference type="AlphaFoldDB" id="A0A4U6QLB1"/>
<dbReference type="EMBL" id="SZZH01000001">
    <property type="protein sequence ID" value="TKV61330.1"/>
    <property type="molecule type" value="Genomic_DNA"/>
</dbReference>
<gene>
    <name evidence="7" type="primary">dhaM</name>
    <name evidence="7" type="ORF">FDO65_06940</name>
</gene>
<organism evidence="7 8">
    <name type="scientific">Nakamurella flava</name>
    <dbReference type="NCBI Taxonomy" id="2576308"/>
    <lineage>
        <taxon>Bacteria</taxon>
        <taxon>Bacillati</taxon>
        <taxon>Actinomycetota</taxon>
        <taxon>Actinomycetes</taxon>
        <taxon>Nakamurellales</taxon>
        <taxon>Nakamurellaceae</taxon>
        <taxon>Nakamurella</taxon>
    </lineage>
</organism>
<dbReference type="Gene3D" id="3.40.50.510">
    <property type="entry name" value="Phosphotransferase system, mannose-type IIA component"/>
    <property type="match status" value="1"/>
</dbReference>
<evidence type="ECO:0000256" key="1">
    <source>
        <dbReference type="ARBA" id="ARBA00001113"/>
    </source>
</evidence>
<dbReference type="GO" id="GO:0047324">
    <property type="term" value="F:phosphoenolpyruvate-glycerone phosphotransferase activity"/>
    <property type="evidence" value="ECO:0007669"/>
    <property type="project" value="UniProtKB-EC"/>
</dbReference>
<dbReference type="RefSeq" id="WP_137448634.1">
    <property type="nucleotide sequence ID" value="NZ_SZZH01000001.1"/>
</dbReference>
<feature type="domain" description="PTS EIIA type-4" evidence="6">
    <location>
        <begin position="2"/>
        <end position="135"/>
    </location>
</feature>
<sequence>MSVGIVLVSHSAQLAAGVLEVAQQMAPGVRIVAAGGMEDGGIGTSFDTITAAVQQADDGDGDGVVLLYDLGSGYLTTETAVEFLEPELGERVTIVDTPFVEGAVSAALTASFGADRKAVVSAALEARTANGPGGVRSVDEM</sequence>
<comment type="catalytic activity">
    <reaction evidence="1">
        <text>dihydroxyacetone + phosphoenolpyruvate = dihydroxyacetone phosphate + pyruvate</text>
        <dbReference type="Rhea" id="RHEA:18381"/>
        <dbReference type="ChEBI" id="CHEBI:15361"/>
        <dbReference type="ChEBI" id="CHEBI:16016"/>
        <dbReference type="ChEBI" id="CHEBI:57642"/>
        <dbReference type="ChEBI" id="CHEBI:58702"/>
        <dbReference type="EC" id="2.7.1.121"/>
    </reaction>
</comment>
<keyword evidence="8" id="KW-1185">Reference proteome</keyword>
<dbReference type="InterPro" id="IPR036662">
    <property type="entry name" value="PTS_EIIA_man-typ_sf"/>
</dbReference>
<evidence type="ECO:0000313" key="8">
    <source>
        <dbReference type="Proteomes" id="UP000306985"/>
    </source>
</evidence>
<evidence type="ECO:0000313" key="7">
    <source>
        <dbReference type="EMBL" id="TKV61330.1"/>
    </source>
</evidence>
<comment type="subunit">
    <text evidence="5">Homodimer. The dihydroxyacetone kinase complex is composed of a homodimer of DhaM, a homodimer of DhaK and the subunit DhaL.</text>
</comment>
<keyword evidence="4 7" id="KW-0808">Transferase</keyword>
<dbReference type="Pfam" id="PF03610">
    <property type="entry name" value="EIIA-man"/>
    <property type="match status" value="1"/>
</dbReference>
<dbReference type="PROSITE" id="PS51096">
    <property type="entry name" value="PTS_EIIA_TYPE_4"/>
    <property type="match status" value="1"/>
</dbReference>
<dbReference type="SUPFAM" id="SSF53062">
    <property type="entry name" value="PTS system fructose IIA component-like"/>
    <property type="match status" value="1"/>
</dbReference>
<dbReference type="EC" id="2.7.1.121" evidence="3"/>
<dbReference type="NCBIfam" id="TIGR02364">
    <property type="entry name" value="dha_pts"/>
    <property type="match status" value="1"/>
</dbReference>
<evidence type="ECO:0000256" key="5">
    <source>
        <dbReference type="ARBA" id="ARBA00046577"/>
    </source>
</evidence>
<dbReference type="GO" id="GO:0009401">
    <property type="term" value="P:phosphoenolpyruvate-dependent sugar phosphotransferase system"/>
    <property type="evidence" value="ECO:0007669"/>
    <property type="project" value="InterPro"/>
</dbReference>
<dbReference type="InterPro" id="IPR039643">
    <property type="entry name" value="DhaM"/>
</dbReference>
<comment type="caution">
    <text evidence="7">The sequence shown here is derived from an EMBL/GenBank/DDBJ whole genome shotgun (WGS) entry which is preliminary data.</text>
</comment>